<comment type="caution">
    <text evidence="1">The sequence shown here is derived from an EMBL/GenBank/DDBJ whole genome shotgun (WGS) entry which is preliminary data.</text>
</comment>
<gene>
    <name evidence="1" type="ORF">NOI20_17950</name>
</gene>
<feature type="non-terminal residue" evidence="1">
    <location>
        <position position="1"/>
    </location>
</feature>
<proteinExistence type="predicted"/>
<organism evidence="1 2">
    <name type="scientific">Rhodalgimonas zhirmunskyi</name>
    <dbReference type="NCBI Taxonomy" id="2964767"/>
    <lineage>
        <taxon>Bacteria</taxon>
        <taxon>Pseudomonadati</taxon>
        <taxon>Pseudomonadota</taxon>
        <taxon>Alphaproteobacteria</taxon>
        <taxon>Rhodobacterales</taxon>
        <taxon>Roseobacteraceae</taxon>
        <taxon>Rhodalgimonas</taxon>
    </lineage>
</organism>
<reference evidence="1" key="2">
    <citation type="submission" date="2023-04" db="EMBL/GenBank/DDBJ databases">
        <title>'Rhodoalgimonas zhirmunskyi' gen. nov., isolated from a red alga.</title>
        <authorList>
            <person name="Nedashkovskaya O.I."/>
            <person name="Otstavnykh N.Y."/>
            <person name="Bystritskaya E.P."/>
            <person name="Balabanova L.A."/>
            <person name="Isaeva M.P."/>
        </authorList>
    </citation>
    <scope>NUCLEOTIDE SEQUENCE</scope>
    <source>
        <strain evidence="1">10Alg 79</strain>
    </source>
</reference>
<keyword evidence="2" id="KW-1185">Reference proteome</keyword>
<protein>
    <submittedName>
        <fullName evidence="1">Uncharacterized protein</fullName>
    </submittedName>
</protein>
<dbReference type="EMBL" id="JANFFA010000049">
    <property type="protein sequence ID" value="MDQ2096002.1"/>
    <property type="molecule type" value="Genomic_DNA"/>
</dbReference>
<dbReference type="RefSeq" id="WP_317627616.1">
    <property type="nucleotide sequence ID" value="NZ_JANFFA010000049.1"/>
</dbReference>
<evidence type="ECO:0000313" key="1">
    <source>
        <dbReference type="EMBL" id="MDQ2096002.1"/>
    </source>
</evidence>
<reference evidence="1" key="1">
    <citation type="submission" date="2022-07" db="EMBL/GenBank/DDBJ databases">
        <authorList>
            <person name="Otstavnykh N."/>
            <person name="Isaeva M."/>
            <person name="Bystritskaya E."/>
        </authorList>
    </citation>
    <scope>NUCLEOTIDE SEQUENCE</scope>
    <source>
        <strain evidence="1">10Alg 79</strain>
    </source>
</reference>
<name>A0AAJ1UHH7_9RHOB</name>
<dbReference type="Proteomes" id="UP001227162">
    <property type="component" value="Unassembled WGS sequence"/>
</dbReference>
<accession>A0AAJ1UHH7</accession>
<dbReference type="AlphaFoldDB" id="A0AAJ1UHH7"/>
<sequence length="61" mass="7288">VTHSKRLALREGMRLIRNSVRFLRNYRQLRTEWEEGYDRLTTGTYWNDALHIAPTKPSQKG</sequence>
<evidence type="ECO:0000313" key="2">
    <source>
        <dbReference type="Proteomes" id="UP001227162"/>
    </source>
</evidence>